<proteinExistence type="predicted"/>
<name>A0A915K070_ROMCU</name>
<evidence type="ECO:0000313" key="2">
    <source>
        <dbReference type="WBParaSite" id="nRc.2.0.1.t31605-RA"/>
    </source>
</evidence>
<dbReference type="AlphaFoldDB" id="A0A915K070"/>
<evidence type="ECO:0000313" key="1">
    <source>
        <dbReference type="Proteomes" id="UP000887565"/>
    </source>
</evidence>
<protein>
    <submittedName>
        <fullName evidence="2">Uncharacterized protein</fullName>
    </submittedName>
</protein>
<dbReference type="WBParaSite" id="nRc.2.0.1.t31605-RA">
    <property type="protein sequence ID" value="nRc.2.0.1.t31605-RA"/>
    <property type="gene ID" value="nRc.2.0.1.g31605"/>
</dbReference>
<accession>A0A915K070</accession>
<reference evidence="2" key="1">
    <citation type="submission" date="2022-11" db="UniProtKB">
        <authorList>
            <consortium name="WormBaseParasite"/>
        </authorList>
    </citation>
    <scope>IDENTIFICATION</scope>
</reference>
<keyword evidence="1" id="KW-1185">Reference proteome</keyword>
<dbReference type="Proteomes" id="UP000887565">
    <property type="component" value="Unplaced"/>
</dbReference>
<organism evidence="1 2">
    <name type="scientific">Romanomermis culicivorax</name>
    <name type="common">Nematode worm</name>
    <dbReference type="NCBI Taxonomy" id="13658"/>
    <lineage>
        <taxon>Eukaryota</taxon>
        <taxon>Metazoa</taxon>
        <taxon>Ecdysozoa</taxon>
        <taxon>Nematoda</taxon>
        <taxon>Enoplea</taxon>
        <taxon>Dorylaimia</taxon>
        <taxon>Mermithida</taxon>
        <taxon>Mermithoidea</taxon>
        <taxon>Mermithidae</taxon>
        <taxon>Romanomermis</taxon>
    </lineage>
</organism>
<sequence>MWAAFCTVAAGGRNNHLVGNLKSQNGLPWAVGVFEAQAESIRVWPFRFDLDWQSTKDLGQFSITESFVWDVNISCFLAVKW</sequence>